<organism evidence="2">
    <name type="scientific">Streptomyces tabacisoli</name>
    <dbReference type="NCBI Taxonomy" id="3156398"/>
    <lineage>
        <taxon>Bacteria</taxon>
        <taxon>Bacillati</taxon>
        <taxon>Actinomycetota</taxon>
        <taxon>Actinomycetes</taxon>
        <taxon>Kitasatosporales</taxon>
        <taxon>Streptomycetaceae</taxon>
        <taxon>Streptomyces</taxon>
    </lineage>
</organism>
<sequence length="262" mass="28657">MDHEKVRALFDRQIRLGARPDEPAARVERVGGVVRHLSPPGGWHGVLWSDLDEDTADAAIAEQVRLFRELGGEAEWKTYSHDRPADLPARLVAAGFVAEEPETLLVAETAVLPLDSPLPEGIRLMPVTEEAHIALVEAVHARAFDNETSVIGHQIRQQLANDPDTVPAVLALHGDEPVSAARLELNPGTDFAGLWGGGTVPEWRGRGIYRALVAYRVRIAAERGYTYMQVDATEYSRPILERLGFEALGTTTPYLLPADPAV</sequence>
<dbReference type="KEGG" id="stac:ABII15_02090"/>
<dbReference type="AlphaFoldDB" id="A0AAU8ILP4"/>
<dbReference type="Gene3D" id="3.40.630.30">
    <property type="match status" value="1"/>
</dbReference>
<dbReference type="EMBL" id="CP159534">
    <property type="protein sequence ID" value="XCJ68824.1"/>
    <property type="molecule type" value="Genomic_DNA"/>
</dbReference>
<dbReference type="InterPro" id="IPR000182">
    <property type="entry name" value="GNAT_dom"/>
</dbReference>
<proteinExistence type="predicted"/>
<dbReference type="RefSeq" id="WP_353940507.1">
    <property type="nucleotide sequence ID" value="NZ_CP159534.1"/>
</dbReference>
<keyword evidence="2" id="KW-0808">Transferase</keyword>
<evidence type="ECO:0000313" key="2">
    <source>
        <dbReference type="EMBL" id="XCJ68824.1"/>
    </source>
</evidence>
<evidence type="ECO:0000259" key="1">
    <source>
        <dbReference type="PROSITE" id="PS51186"/>
    </source>
</evidence>
<dbReference type="PROSITE" id="PS51186">
    <property type="entry name" value="GNAT"/>
    <property type="match status" value="1"/>
</dbReference>
<reference evidence="2" key="1">
    <citation type="submission" date="2024-06" db="EMBL/GenBank/DDBJ databases">
        <title>Streptomyces sp. strain HUAS MG91 genome sequences.</title>
        <authorList>
            <person name="Mo P."/>
        </authorList>
    </citation>
    <scope>NUCLEOTIDE SEQUENCE</scope>
    <source>
        <strain evidence="2">HUAS MG91</strain>
    </source>
</reference>
<dbReference type="InterPro" id="IPR016181">
    <property type="entry name" value="Acyl_CoA_acyltransferase"/>
</dbReference>
<protein>
    <submittedName>
        <fullName evidence="2">GNAT family N-acetyltransferase</fullName>
        <ecNumber evidence="2">2.3.1.-</ecNumber>
    </submittedName>
</protein>
<feature type="domain" description="N-acetyltransferase" evidence="1">
    <location>
        <begin position="122"/>
        <end position="262"/>
    </location>
</feature>
<dbReference type="EC" id="2.3.1.-" evidence="2"/>
<dbReference type="SUPFAM" id="SSF55729">
    <property type="entry name" value="Acyl-CoA N-acyltransferases (Nat)"/>
    <property type="match status" value="1"/>
</dbReference>
<dbReference type="Pfam" id="PF00583">
    <property type="entry name" value="Acetyltransf_1"/>
    <property type="match status" value="1"/>
</dbReference>
<accession>A0AAU8ILP4</accession>
<name>A0AAU8ILP4_9ACTN</name>
<dbReference type="CDD" id="cd04301">
    <property type="entry name" value="NAT_SF"/>
    <property type="match status" value="1"/>
</dbReference>
<dbReference type="GO" id="GO:0016747">
    <property type="term" value="F:acyltransferase activity, transferring groups other than amino-acyl groups"/>
    <property type="evidence" value="ECO:0007669"/>
    <property type="project" value="InterPro"/>
</dbReference>
<keyword evidence="2" id="KW-0012">Acyltransferase</keyword>
<gene>
    <name evidence="2" type="ORF">ABII15_02090</name>
</gene>